<evidence type="ECO:0000256" key="1">
    <source>
        <dbReference type="SAM" id="MobiDB-lite"/>
    </source>
</evidence>
<accession>A0A4Y2EDA9</accession>
<evidence type="ECO:0000313" key="3">
    <source>
        <dbReference type="Proteomes" id="UP000499080"/>
    </source>
</evidence>
<proteinExistence type="predicted"/>
<dbReference type="InterPro" id="IPR050951">
    <property type="entry name" value="Retrovirus_Pol_polyprotein"/>
</dbReference>
<dbReference type="GO" id="GO:0003676">
    <property type="term" value="F:nucleic acid binding"/>
    <property type="evidence" value="ECO:0007669"/>
    <property type="project" value="InterPro"/>
</dbReference>
<dbReference type="PANTHER" id="PTHR37984:SF15">
    <property type="entry name" value="INTEGRASE CATALYTIC DOMAIN-CONTAINING PROTEIN"/>
    <property type="match status" value="1"/>
</dbReference>
<organism evidence="2 3">
    <name type="scientific">Araneus ventricosus</name>
    <name type="common">Orbweaver spider</name>
    <name type="synonym">Epeira ventricosa</name>
    <dbReference type="NCBI Taxonomy" id="182803"/>
    <lineage>
        <taxon>Eukaryota</taxon>
        <taxon>Metazoa</taxon>
        <taxon>Ecdysozoa</taxon>
        <taxon>Arthropoda</taxon>
        <taxon>Chelicerata</taxon>
        <taxon>Arachnida</taxon>
        <taxon>Araneae</taxon>
        <taxon>Araneomorphae</taxon>
        <taxon>Entelegynae</taxon>
        <taxon>Araneoidea</taxon>
        <taxon>Araneidae</taxon>
        <taxon>Araneus</taxon>
    </lineage>
</organism>
<dbReference type="InterPro" id="IPR012337">
    <property type="entry name" value="RNaseH-like_sf"/>
</dbReference>
<evidence type="ECO:0000313" key="2">
    <source>
        <dbReference type="EMBL" id="GBM26259.1"/>
    </source>
</evidence>
<dbReference type="PANTHER" id="PTHR37984">
    <property type="entry name" value="PROTEIN CBG26694"/>
    <property type="match status" value="1"/>
</dbReference>
<dbReference type="Proteomes" id="UP000499080">
    <property type="component" value="Unassembled WGS sequence"/>
</dbReference>
<keyword evidence="3" id="KW-1185">Reference proteome</keyword>
<protein>
    <recommendedName>
        <fullName evidence="4">Integrase zinc-binding domain-containing protein</fullName>
    </recommendedName>
</protein>
<dbReference type="EMBL" id="BGPR01000556">
    <property type="protein sequence ID" value="GBM26259.1"/>
    <property type="molecule type" value="Genomic_DNA"/>
</dbReference>
<dbReference type="SUPFAM" id="SSF53098">
    <property type="entry name" value="Ribonuclease H-like"/>
    <property type="match status" value="1"/>
</dbReference>
<evidence type="ECO:0008006" key="4">
    <source>
        <dbReference type="Google" id="ProtNLM"/>
    </source>
</evidence>
<comment type="caution">
    <text evidence="2">The sequence shown here is derived from an EMBL/GenBank/DDBJ whole genome shotgun (WGS) entry which is preliminary data.</text>
</comment>
<dbReference type="OrthoDB" id="775972at2759"/>
<dbReference type="Gene3D" id="3.30.420.10">
    <property type="entry name" value="Ribonuclease H-like superfamily/Ribonuclease H"/>
    <property type="match status" value="1"/>
</dbReference>
<sequence length="170" mass="19146">MRKDIKSRVRSCVKCQRAKVTRHTESPIDAFALSDARFAHIHIDFIGLLPPSDGNQFCTTIIDRFTRRPEVIPTPDMSAETTARAMMHGPHLVIRRNDKNFIIDLNGKQSTVSIARVKPACLLADDTDHSQSQPIIEEPTPAPPNPIKPSTTRCGRKVRFPKHLVTEYII</sequence>
<gene>
    <name evidence="2" type="ORF">AVEN_22806_1</name>
</gene>
<dbReference type="AlphaFoldDB" id="A0A4Y2EDA9"/>
<dbReference type="InterPro" id="IPR036397">
    <property type="entry name" value="RNaseH_sf"/>
</dbReference>
<reference evidence="2 3" key="1">
    <citation type="journal article" date="2019" name="Sci. Rep.">
        <title>Orb-weaving spider Araneus ventricosus genome elucidates the spidroin gene catalogue.</title>
        <authorList>
            <person name="Kono N."/>
            <person name="Nakamura H."/>
            <person name="Ohtoshi R."/>
            <person name="Moran D.A.P."/>
            <person name="Shinohara A."/>
            <person name="Yoshida Y."/>
            <person name="Fujiwara M."/>
            <person name="Mori M."/>
            <person name="Tomita M."/>
            <person name="Arakawa K."/>
        </authorList>
    </citation>
    <scope>NUCLEOTIDE SEQUENCE [LARGE SCALE GENOMIC DNA]</scope>
</reference>
<name>A0A4Y2EDA9_ARAVE</name>
<feature type="region of interest" description="Disordered" evidence="1">
    <location>
        <begin position="131"/>
        <end position="153"/>
    </location>
</feature>